<sequence length="657" mass="70575">MKISSSFVASGLATFAQCAAVSQYQQDAAIEALSLLGRTLPQSPNGYTPSHVECPSSPPAIRLANSLSQNETEWLSKRRNNTVQPMRDFLTRMNISGFDAGTYIDDHSNNASALPNIGLAFSGGGWRALINGAGVLKAFDSRSGNTTNTGQLGGLLQSSTYLAGLSGGNWLVGSIIVNNYTTVERLQEDSTVWEFGNSILEGPPTGGIQLLNSIGYYSNLLESVSGKDDAGFDISITDYWGRALSYQLINATDGGPAQTWSSIADTEAFRNADHPFPISIADGRAPGQKILSLNSSVYEFNPFEFGTWDPTSYGFIPTRYLGTNMTNGQVNDNTQCVVGFDNAGYVMGTSSSLFNNLILQLNDSTLDIPSTLRAAIGAVLADLGQDDNDIADYRPNPFYGWNPTNNNYGVNSDSLTLVDGGLDNQNVPFHPLIQPNRHVDVIFANDNSADTSTNWPNGSSLVQTYQRSLGEISNGTAFPSIPDTNTFINLGLNTRPTFFGCNASNITVHTGSGQTGADVPLIVYIPNYPYVTYSNEPTVTLTTNDTYRDVMIANGHDVATMANGTISGYQNWPQCVACAILSRSFTRTGTIVPQACTECFTQYCWNGTLASHTPASYNPEPRLQEQSVASNIAVGRYHISVRSLVASAVGTLVALML</sequence>
<protein>
    <submittedName>
        <fullName evidence="1">Lysophospholipase 1</fullName>
        <ecNumber evidence="1">3.1.1.5</ecNumber>
    </submittedName>
</protein>
<evidence type="ECO:0000313" key="1">
    <source>
        <dbReference type="EMBL" id="KAJ9662314.1"/>
    </source>
</evidence>
<proteinExistence type="predicted"/>
<dbReference type="Proteomes" id="UP001172386">
    <property type="component" value="Unassembled WGS sequence"/>
</dbReference>
<keyword evidence="2" id="KW-1185">Reference proteome</keyword>
<gene>
    <name evidence="1" type="primary">PLB1</name>
    <name evidence="1" type="ORF">H2198_001448</name>
</gene>
<reference evidence="1" key="1">
    <citation type="submission" date="2022-10" db="EMBL/GenBank/DDBJ databases">
        <title>Culturing micro-colonial fungi from biological soil crusts in the Mojave desert and describing Neophaeococcomyces mojavensis, and introducing the new genera and species Taxawa tesnikishii.</title>
        <authorList>
            <person name="Kurbessoian T."/>
            <person name="Stajich J.E."/>
        </authorList>
    </citation>
    <scope>NUCLEOTIDE SEQUENCE</scope>
    <source>
        <strain evidence="1">JES_112</strain>
    </source>
</reference>
<dbReference type="EMBL" id="JAPDRQ010000016">
    <property type="protein sequence ID" value="KAJ9662314.1"/>
    <property type="molecule type" value="Genomic_DNA"/>
</dbReference>
<keyword evidence="1" id="KW-0378">Hydrolase</keyword>
<dbReference type="EC" id="3.1.1.5" evidence="1"/>
<name>A0ACC3AHG8_9EURO</name>
<accession>A0ACC3AHG8</accession>
<comment type="caution">
    <text evidence="1">The sequence shown here is derived from an EMBL/GenBank/DDBJ whole genome shotgun (WGS) entry which is preliminary data.</text>
</comment>
<evidence type="ECO:0000313" key="2">
    <source>
        <dbReference type="Proteomes" id="UP001172386"/>
    </source>
</evidence>
<organism evidence="1 2">
    <name type="scientific">Neophaeococcomyces mojaviensis</name>
    <dbReference type="NCBI Taxonomy" id="3383035"/>
    <lineage>
        <taxon>Eukaryota</taxon>
        <taxon>Fungi</taxon>
        <taxon>Dikarya</taxon>
        <taxon>Ascomycota</taxon>
        <taxon>Pezizomycotina</taxon>
        <taxon>Eurotiomycetes</taxon>
        <taxon>Chaetothyriomycetidae</taxon>
        <taxon>Chaetothyriales</taxon>
        <taxon>Chaetothyriales incertae sedis</taxon>
        <taxon>Neophaeococcomyces</taxon>
    </lineage>
</organism>